<dbReference type="GO" id="GO:0000796">
    <property type="term" value="C:condensin complex"/>
    <property type="evidence" value="ECO:0007669"/>
    <property type="project" value="InterPro"/>
</dbReference>
<evidence type="ECO:0000256" key="3">
    <source>
        <dbReference type="ARBA" id="ARBA00022491"/>
    </source>
</evidence>
<keyword evidence="7" id="KW-0832">Ubl conjugation</keyword>
<dbReference type="PANTHER" id="PTHR23253:SF9">
    <property type="entry name" value="EUKARYOTIC TRANSLATION INITIATION FACTOR 4 GAMMA 2"/>
    <property type="match status" value="1"/>
</dbReference>
<evidence type="ECO:0000256" key="7">
    <source>
        <dbReference type="ARBA" id="ARBA00022843"/>
    </source>
</evidence>
<dbReference type="InterPro" id="IPR022816">
    <property type="entry name" value="Condensin_barren_su2"/>
</dbReference>
<feature type="compositionally biased region" description="Acidic residues" evidence="14">
    <location>
        <begin position="1115"/>
        <end position="1141"/>
    </location>
</feature>
<feature type="region of interest" description="Disordered" evidence="14">
    <location>
        <begin position="312"/>
        <end position="332"/>
    </location>
</feature>
<evidence type="ECO:0000256" key="5">
    <source>
        <dbReference type="ARBA" id="ARBA00022540"/>
    </source>
</evidence>
<feature type="domain" description="W2" evidence="15">
    <location>
        <begin position="553"/>
        <end position="729"/>
    </location>
</feature>
<dbReference type="InterPro" id="IPR003890">
    <property type="entry name" value="MIF4G-like_typ-3"/>
</dbReference>
<feature type="region of interest" description="Disordered" evidence="14">
    <location>
        <begin position="722"/>
        <end position="772"/>
    </location>
</feature>
<comment type="function">
    <text evidence="11">Appears to play a role in the switch from cap-dependent to IRES-mediated translation during mitosis, apoptosis and viral infection. Cleaved by some caspases and viral proteases.</text>
</comment>
<dbReference type="Pfam" id="PF05786">
    <property type="entry name" value="Cnd2"/>
    <property type="match status" value="1"/>
</dbReference>
<keyword evidence="4" id="KW-1017">Isopeptide bond</keyword>
<evidence type="ECO:0000256" key="11">
    <source>
        <dbReference type="ARBA" id="ARBA00037759"/>
    </source>
</evidence>
<dbReference type="InterPro" id="IPR016024">
    <property type="entry name" value="ARM-type_fold"/>
</dbReference>
<evidence type="ECO:0000259" key="15">
    <source>
        <dbReference type="PROSITE" id="PS51363"/>
    </source>
</evidence>
<dbReference type="InterPro" id="IPR003891">
    <property type="entry name" value="Initiation_fac_eIF4g_MI"/>
</dbReference>
<dbReference type="InterPro" id="IPR003307">
    <property type="entry name" value="W2_domain"/>
</dbReference>
<feature type="compositionally biased region" description="Low complexity" evidence="14">
    <location>
        <begin position="254"/>
        <end position="290"/>
    </location>
</feature>
<protein>
    <recommendedName>
        <fullName evidence="12">Eukaryotic translation initiation factor 4 gamma 2</fullName>
    </recommendedName>
</protein>
<dbReference type="SMART" id="SM00515">
    <property type="entry name" value="eIF5C"/>
    <property type="match status" value="1"/>
</dbReference>
<keyword evidence="2" id="KW-0488">Methylation</keyword>
<evidence type="ECO:0000256" key="9">
    <source>
        <dbReference type="ARBA" id="ARBA00022917"/>
    </source>
</evidence>
<feature type="compositionally biased region" description="Acidic residues" evidence="14">
    <location>
        <begin position="740"/>
        <end position="753"/>
    </location>
</feature>
<keyword evidence="5 17" id="KW-0396">Initiation factor</keyword>
<accession>A0A8D9AIR4</accession>
<evidence type="ECO:0000256" key="4">
    <source>
        <dbReference type="ARBA" id="ARBA00022499"/>
    </source>
</evidence>
<dbReference type="GO" id="GO:0007076">
    <property type="term" value="P:mitotic chromosome condensation"/>
    <property type="evidence" value="ECO:0007669"/>
    <property type="project" value="InterPro"/>
</dbReference>
<dbReference type="GO" id="GO:0003743">
    <property type="term" value="F:translation initiation factor activity"/>
    <property type="evidence" value="ECO:0007669"/>
    <property type="project" value="UniProtKB-KW"/>
</dbReference>
<proteinExistence type="inferred from homology"/>
<evidence type="ECO:0000256" key="2">
    <source>
        <dbReference type="ARBA" id="ARBA00022481"/>
    </source>
</evidence>
<keyword evidence="3" id="KW-0678">Repressor</keyword>
<dbReference type="Gene3D" id="1.25.40.180">
    <property type="match status" value="3"/>
</dbReference>
<feature type="region of interest" description="Disordered" evidence="14">
    <location>
        <begin position="254"/>
        <end position="297"/>
    </location>
</feature>
<dbReference type="PANTHER" id="PTHR23253">
    <property type="entry name" value="EUKARYOTIC TRANSLATION INITIATION FACTOR 4 GAMMA"/>
    <property type="match status" value="1"/>
</dbReference>
<evidence type="ECO:0000256" key="14">
    <source>
        <dbReference type="SAM" id="MobiDB-lite"/>
    </source>
</evidence>
<feature type="compositionally biased region" description="Acidic residues" evidence="14">
    <location>
        <begin position="722"/>
        <end position="733"/>
    </location>
</feature>
<dbReference type="SMART" id="SM00543">
    <property type="entry name" value="MIF4G"/>
    <property type="match status" value="1"/>
</dbReference>
<dbReference type="PROSITE" id="PS51366">
    <property type="entry name" value="MI"/>
    <property type="match status" value="1"/>
</dbReference>
<evidence type="ECO:0000256" key="1">
    <source>
        <dbReference type="ARBA" id="ARBA00005775"/>
    </source>
</evidence>
<keyword evidence="8" id="KW-0810">Translation regulation</keyword>
<keyword evidence="9" id="KW-0648">Protein biosynthesis</keyword>
<dbReference type="GO" id="GO:0016281">
    <property type="term" value="C:eukaryotic translation initiation factor 4F complex"/>
    <property type="evidence" value="ECO:0007669"/>
    <property type="project" value="TreeGrafter"/>
</dbReference>
<name>A0A8D9AIR4_9HEMI</name>
<dbReference type="PROSITE" id="PS51363">
    <property type="entry name" value="W2"/>
    <property type="match status" value="1"/>
</dbReference>
<dbReference type="Pfam" id="PF02854">
    <property type="entry name" value="MIF4G"/>
    <property type="match status" value="1"/>
</dbReference>
<evidence type="ECO:0000256" key="13">
    <source>
        <dbReference type="ARBA" id="ARBA00046720"/>
    </source>
</evidence>
<sequence length="1290" mass="147542">MYARLCKRLTERAPNFEPPDDICTFQKHLLWVCKDEFENRSRATEAFGNLPLSPDDEDRRQFAKQKMLGNIKFIGELGKHEIVTETILHRCIQELLPKNRKVQANKDVSENLECLCQIMKTCGRILDSEKGQGLMNQYFSRMKTLQTSTPQLPIRIRFMLQDVEDLRRDLWVPRKANNPEKPVPINQIIDEDPNPVNFILPHRNNGNKENGENDFFSRPLKTRKDLMMSGTGSNPVSTLNNHHSPYNNYGLNLGNYRSHQNRNQNNQNNYYQNRNNYNNHNQNNNHSNNSGKDMPPRFKKMLQQSTNLEELSLRPPAHSMLCKPPNVNKPRSDPILAPPLITIKPSPPAPVKESFSEAIVIKQAPPDKKQIAKKPVKEEVVKKVNEMLETYFTDQNVENAINTLKDTKIPDKLIVNMLRGIYTSGYEKTAEEQNLSFQLLGELKQEKLVTSTQFLDYYRSLINNLSDKERENKKTYIAGLSGHAVKHGMLSLSEVADVSDKHGDLFLLILQTLHQLLGKNELIRVFTESKVNLLNVIPDKVDKTKEKLSMLLEKNDLIFLFPLLKIQSELWKHIKAENNPGNFYKWLKEYLEPQYLKDAGFVNALVTVIVKYITQETQESEDEKSRHEKEKQMLEKYKPVLVGFLAENIDLQVTCVYAVQVFCHSLNFPKGMLLRWFNNLYNLEIIEDEAFSKWRENVSDAYPGKGDALFQVNAWLNWLAEAESEEEEEEEEATQQPTQEEGEGGGGDDGEGADGERRKKKKKNRPKKTVLSEHNLNSINRKVIEKGPWNKFLIDYNDNTMLLSSGLHHNTLGVTMSNNDKLVPSSDDRVYQPSSQLIKVHLPENPPTTVELCPTFTKFSWDIEESALVFSLENELEHAFDVNREPEPVPELEYDDPFDGGGDMGGCNDFDDEASEVVGVDRLENAARGVAQPKITDVSKLLAVDTPHEYSYFDDKLLELWAGPSHWKLRKSSSDKRRVPEEAQRARQERLKAKKEFKIEFNRNLKISNKFRPSEDRTSNTLTERTMGSWSTRKVTYLEDCHADPADLLKFFLHKGLCFDFKALLRNSELFNATSRIPVTDSNHVTNGLDPKNGDAFTADDNDRPPSPNRPIEGDLPDDVDDGAPDNYYVDDVDHDDDDDLGAFGTEPGHQMDDMGGEGGNSMDLNEYTTGAFIGDNLLPMPNIINKVDLRIDTRRKIINMKLLKRLVWKILNFEHGATEMKFGHLYRRLLKEIPANMQQDVTAPVTFFTVLILVNEKSLNMTGEGTEEVTIHKSVSPAQARPSMLQTPS</sequence>
<feature type="domain" description="MI" evidence="16">
    <location>
        <begin position="379"/>
        <end position="500"/>
    </location>
</feature>
<keyword evidence="10" id="KW-0007">Acetylation</keyword>
<evidence type="ECO:0000259" key="16">
    <source>
        <dbReference type="PROSITE" id="PS51366"/>
    </source>
</evidence>
<dbReference type="EMBL" id="HBUF01572906">
    <property type="protein sequence ID" value="CAG6767254.1"/>
    <property type="molecule type" value="Transcribed_RNA"/>
</dbReference>
<keyword evidence="6" id="KW-0597">Phosphoprotein</keyword>
<feature type="region of interest" description="Disordered" evidence="14">
    <location>
        <begin position="1269"/>
        <end position="1290"/>
    </location>
</feature>
<dbReference type="GO" id="GO:0006417">
    <property type="term" value="P:regulation of translation"/>
    <property type="evidence" value="ECO:0007669"/>
    <property type="project" value="UniProtKB-KW"/>
</dbReference>
<evidence type="ECO:0000256" key="6">
    <source>
        <dbReference type="ARBA" id="ARBA00022553"/>
    </source>
</evidence>
<dbReference type="Pfam" id="PF02020">
    <property type="entry name" value="W2"/>
    <property type="match status" value="1"/>
</dbReference>
<dbReference type="GO" id="GO:0003729">
    <property type="term" value="F:mRNA binding"/>
    <property type="evidence" value="ECO:0007669"/>
    <property type="project" value="TreeGrafter"/>
</dbReference>
<dbReference type="EMBL" id="HBUF01572904">
    <property type="protein sequence ID" value="CAG6767250.1"/>
    <property type="molecule type" value="Transcribed_RNA"/>
</dbReference>
<dbReference type="CDD" id="cd11559">
    <property type="entry name" value="W2_eIF4G1_like"/>
    <property type="match status" value="1"/>
</dbReference>
<evidence type="ECO:0000313" key="17">
    <source>
        <dbReference type="EMBL" id="CAG6767254.1"/>
    </source>
</evidence>
<dbReference type="SUPFAM" id="SSF48371">
    <property type="entry name" value="ARM repeat"/>
    <property type="match status" value="3"/>
</dbReference>
<comment type="subunit">
    <text evidence="13">Interacts with the serine/threonine protein kinases MKNK1 and MKNK2. Binds EIF4A and EIF3. Interacts with MIF4GD. Interacts with DAZAP2.</text>
</comment>
<reference evidence="17" key="1">
    <citation type="submission" date="2021-05" db="EMBL/GenBank/DDBJ databases">
        <authorList>
            <person name="Alioto T."/>
            <person name="Alioto T."/>
            <person name="Gomez Garrido J."/>
        </authorList>
    </citation>
    <scope>NUCLEOTIDE SEQUENCE</scope>
</reference>
<evidence type="ECO:0000256" key="12">
    <source>
        <dbReference type="ARBA" id="ARBA00040449"/>
    </source>
</evidence>
<feature type="compositionally biased region" description="Basic residues" evidence="14">
    <location>
        <begin position="758"/>
        <end position="768"/>
    </location>
</feature>
<comment type="similarity">
    <text evidence="1">Belongs to the eukaryotic initiation factor 4G family.</text>
</comment>
<evidence type="ECO:0000256" key="8">
    <source>
        <dbReference type="ARBA" id="ARBA00022845"/>
    </source>
</evidence>
<feature type="region of interest" description="Disordered" evidence="14">
    <location>
        <begin position="1079"/>
        <end position="1162"/>
    </location>
</feature>
<organism evidence="17">
    <name type="scientific">Cacopsylla melanoneura</name>
    <dbReference type="NCBI Taxonomy" id="428564"/>
    <lineage>
        <taxon>Eukaryota</taxon>
        <taxon>Metazoa</taxon>
        <taxon>Ecdysozoa</taxon>
        <taxon>Arthropoda</taxon>
        <taxon>Hexapoda</taxon>
        <taxon>Insecta</taxon>
        <taxon>Pterygota</taxon>
        <taxon>Neoptera</taxon>
        <taxon>Paraneoptera</taxon>
        <taxon>Hemiptera</taxon>
        <taxon>Sternorrhyncha</taxon>
        <taxon>Psylloidea</taxon>
        <taxon>Psyllidae</taxon>
        <taxon>Psyllinae</taxon>
        <taxon>Cacopsylla</taxon>
    </lineage>
</organism>
<evidence type="ECO:0000256" key="10">
    <source>
        <dbReference type="ARBA" id="ARBA00022990"/>
    </source>
</evidence>